<keyword evidence="2" id="KW-1185">Reference proteome</keyword>
<dbReference type="SUPFAM" id="SSF48371">
    <property type="entry name" value="ARM repeat"/>
    <property type="match status" value="1"/>
</dbReference>
<dbReference type="STRING" id="76731.RD2015_4782"/>
<dbReference type="InterPro" id="IPR011989">
    <property type="entry name" value="ARM-like"/>
</dbReference>
<dbReference type="PATRIC" id="fig|76731.3.peg.4901"/>
<accession>A0A0U3N4S8</accession>
<dbReference type="Proteomes" id="UP000060699">
    <property type="component" value="Chromosome"/>
</dbReference>
<dbReference type="Gene3D" id="1.25.10.10">
    <property type="entry name" value="Leucine-rich Repeat Variant"/>
    <property type="match status" value="1"/>
</dbReference>
<evidence type="ECO:0000313" key="1">
    <source>
        <dbReference type="EMBL" id="ALV09220.1"/>
    </source>
</evidence>
<reference evidence="1 2" key="1">
    <citation type="submission" date="2015-12" db="EMBL/GenBank/DDBJ databases">
        <title>Complete genome of Roseateles depolymerans KCTC 42856.</title>
        <authorList>
            <person name="Kim K.M."/>
        </authorList>
    </citation>
    <scope>NUCLEOTIDE SEQUENCE [LARGE SCALE GENOMIC DNA]</scope>
    <source>
        <strain evidence="1 2">KCTC 42856</strain>
    </source>
</reference>
<gene>
    <name evidence="1" type="ORF">RD2015_4782</name>
</gene>
<sequence length="322" mass="35700">MDRPRWFRLQALHRVSVAQLDALANELPDASVWAGALLACEPMKRTSRNPSKKKSLQRLVRTALRCWDTDKGWCAIAELQMRGSPRTLASAKRLARSASWRRRSLGLYIASQLTQRKGASSSEYAVEETHKLLLDGLHDQHLDVVRAAVSGLGHRPHPSALADLVRWSAHPHTSLRWNVAVTLGRYEDPIAIEALLRLAVDPDDAVRDWATFGLGSLQSADTPEIRAALWRNLDDQDADVRGEALVGLAVRHDERAVDHLVEHLGPQCLVYDLDAAQALAVPRLLSPLQAIAGALKDEDKEGYWFGRLQAAIEACRTESCDS</sequence>
<dbReference type="AlphaFoldDB" id="A0A0U3N4S8"/>
<dbReference type="EMBL" id="CP013729">
    <property type="protein sequence ID" value="ALV09220.1"/>
    <property type="molecule type" value="Genomic_DNA"/>
</dbReference>
<dbReference type="KEGG" id="rdp:RD2015_4782"/>
<dbReference type="Pfam" id="PF13646">
    <property type="entry name" value="HEAT_2"/>
    <property type="match status" value="1"/>
</dbReference>
<protein>
    <submittedName>
        <fullName evidence="1">HEAT repeat-containing protein</fullName>
    </submittedName>
</protein>
<evidence type="ECO:0000313" key="2">
    <source>
        <dbReference type="Proteomes" id="UP000060699"/>
    </source>
</evidence>
<proteinExistence type="predicted"/>
<name>A0A0U3N4S8_9BURK</name>
<organism evidence="1 2">
    <name type="scientific">Roseateles depolymerans</name>
    <dbReference type="NCBI Taxonomy" id="76731"/>
    <lineage>
        <taxon>Bacteria</taxon>
        <taxon>Pseudomonadati</taxon>
        <taxon>Pseudomonadota</taxon>
        <taxon>Betaproteobacteria</taxon>
        <taxon>Burkholderiales</taxon>
        <taxon>Sphaerotilaceae</taxon>
        <taxon>Roseateles</taxon>
    </lineage>
</organism>
<dbReference type="InterPro" id="IPR016024">
    <property type="entry name" value="ARM-type_fold"/>
</dbReference>